<feature type="compositionally biased region" description="Polar residues" evidence="1">
    <location>
        <begin position="183"/>
        <end position="202"/>
    </location>
</feature>
<name>A0A8H7IXE1_9PLEO</name>
<organism evidence="3 4">
    <name type="scientific">Ascochyta lentis</name>
    <dbReference type="NCBI Taxonomy" id="205686"/>
    <lineage>
        <taxon>Eukaryota</taxon>
        <taxon>Fungi</taxon>
        <taxon>Dikarya</taxon>
        <taxon>Ascomycota</taxon>
        <taxon>Pezizomycotina</taxon>
        <taxon>Dothideomycetes</taxon>
        <taxon>Pleosporomycetidae</taxon>
        <taxon>Pleosporales</taxon>
        <taxon>Pleosporineae</taxon>
        <taxon>Didymellaceae</taxon>
        <taxon>Ascochyta</taxon>
    </lineage>
</organism>
<protein>
    <submittedName>
        <fullName evidence="3">Uncharacterized protein</fullName>
    </submittedName>
</protein>
<evidence type="ECO:0000313" key="3">
    <source>
        <dbReference type="EMBL" id="KAF9694054.1"/>
    </source>
</evidence>
<feature type="transmembrane region" description="Helical" evidence="2">
    <location>
        <begin position="6"/>
        <end position="24"/>
    </location>
</feature>
<dbReference type="EMBL" id="RZGK01000014">
    <property type="protein sequence ID" value="KAF9694054.1"/>
    <property type="molecule type" value="Genomic_DNA"/>
</dbReference>
<comment type="caution">
    <text evidence="3">The sequence shown here is derived from an EMBL/GenBank/DDBJ whole genome shotgun (WGS) entry which is preliminary data.</text>
</comment>
<evidence type="ECO:0000256" key="2">
    <source>
        <dbReference type="SAM" id="Phobius"/>
    </source>
</evidence>
<dbReference type="Proteomes" id="UP000651452">
    <property type="component" value="Unassembled WGS sequence"/>
</dbReference>
<feature type="compositionally biased region" description="Low complexity" evidence="1">
    <location>
        <begin position="156"/>
        <end position="167"/>
    </location>
</feature>
<gene>
    <name evidence="3" type="ORF">EKO04_008020</name>
</gene>
<accession>A0A8H7IXE1</accession>
<keyword evidence="4" id="KW-1185">Reference proteome</keyword>
<feature type="transmembrane region" description="Helical" evidence="2">
    <location>
        <begin position="36"/>
        <end position="55"/>
    </location>
</feature>
<evidence type="ECO:0000313" key="4">
    <source>
        <dbReference type="Proteomes" id="UP000651452"/>
    </source>
</evidence>
<proteinExistence type="predicted"/>
<keyword evidence="2" id="KW-1133">Transmembrane helix</keyword>
<feature type="region of interest" description="Disordered" evidence="1">
    <location>
        <begin position="156"/>
        <end position="202"/>
    </location>
</feature>
<keyword evidence="2" id="KW-0472">Membrane</keyword>
<keyword evidence="2" id="KW-0812">Transmembrane</keyword>
<reference evidence="3" key="1">
    <citation type="submission" date="2018-12" db="EMBL/GenBank/DDBJ databases">
        <authorList>
            <person name="Syme R.A."/>
            <person name="Farfan-Caceres L."/>
            <person name="Lichtenzveig J."/>
        </authorList>
    </citation>
    <scope>NUCLEOTIDE SEQUENCE</scope>
    <source>
        <strain evidence="3">Al4</strain>
    </source>
</reference>
<evidence type="ECO:0000256" key="1">
    <source>
        <dbReference type="SAM" id="MobiDB-lite"/>
    </source>
</evidence>
<reference evidence="3" key="2">
    <citation type="submission" date="2020-09" db="EMBL/GenBank/DDBJ databases">
        <title>Reference genome assembly for Australian Ascochyta lentis isolate Al4.</title>
        <authorList>
            <person name="Lee R.C."/>
            <person name="Farfan-Caceres L.M."/>
            <person name="Debler J.W."/>
            <person name="Williams A.H."/>
            <person name="Henares B.M."/>
        </authorList>
    </citation>
    <scope>NUCLEOTIDE SEQUENCE</scope>
    <source>
        <strain evidence="3">Al4</strain>
    </source>
</reference>
<dbReference type="AlphaFoldDB" id="A0A8H7IXE1"/>
<dbReference type="OrthoDB" id="3776590at2759"/>
<sequence>MRFNNFKVFATILCSWLSGFLLGLWRLTPYITDREVGLLIAFSVVVAMIIIHKHLNKDAVVAYLNRHMGEVHNLMLLDLQEFYRKRVATLKADHNQTMREAHDEIRRLHTKFDRVNSEYDWILAVYQDQMRTSQEQEDRITFLEVKLKEFGQLTPSATPAPFSAPASQINFTNPPRRVRGAVRSSSPLSQTPLVQVQETEEE</sequence>